<dbReference type="EMBL" id="RAPF01000012">
    <property type="protein sequence ID" value="RKF17732.1"/>
    <property type="molecule type" value="Genomic_DNA"/>
</dbReference>
<keyword evidence="1" id="KW-1133">Transmembrane helix</keyword>
<keyword evidence="1" id="KW-0812">Transmembrane</keyword>
<reference evidence="2 3" key="1">
    <citation type="submission" date="2018-09" db="EMBL/GenBank/DDBJ databases">
        <title>Altererythrobacter spongiae sp. nov., isolated from a marine sponge.</title>
        <authorList>
            <person name="Zhuang L."/>
            <person name="Luo L."/>
        </authorList>
    </citation>
    <scope>NUCLEOTIDE SEQUENCE [LARGE SCALE GENOMIC DNA]</scope>
    <source>
        <strain evidence="2 3">HN-Y73</strain>
    </source>
</reference>
<protein>
    <submittedName>
        <fullName evidence="2">Uncharacterized protein</fullName>
    </submittedName>
</protein>
<organism evidence="2 3">
    <name type="scientific">Altericroceibacterium spongiae</name>
    <dbReference type="NCBI Taxonomy" id="2320269"/>
    <lineage>
        <taxon>Bacteria</taxon>
        <taxon>Pseudomonadati</taxon>
        <taxon>Pseudomonadota</taxon>
        <taxon>Alphaproteobacteria</taxon>
        <taxon>Sphingomonadales</taxon>
        <taxon>Erythrobacteraceae</taxon>
        <taxon>Altericroceibacterium</taxon>
    </lineage>
</organism>
<feature type="transmembrane region" description="Helical" evidence="1">
    <location>
        <begin position="66"/>
        <end position="86"/>
    </location>
</feature>
<proteinExistence type="predicted"/>
<evidence type="ECO:0000313" key="3">
    <source>
        <dbReference type="Proteomes" id="UP000284395"/>
    </source>
</evidence>
<name>A0A420EAR0_9SPHN</name>
<accession>A0A420EAR0</accession>
<comment type="caution">
    <text evidence="2">The sequence shown here is derived from an EMBL/GenBank/DDBJ whole genome shotgun (WGS) entry which is preliminary data.</text>
</comment>
<dbReference type="AlphaFoldDB" id="A0A420EAR0"/>
<dbReference type="Proteomes" id="UP000284395">
    <property type="component" value="Unassembled WGS sequence"/>
</dbReference>
<keyword evidence="3" id="KW-1185">Reference proteome</keyword>
<gene>
    <name evidence="2" type="ORF">D6851_15860</name>
</gene>
<sequence length="87" mass="9671">MFPVTAFTLFAGFAHIITAKTFVIWVAWAIIIYGLTDFWNGTCGLESGMYKSRRRLSYGHVARRLSILNVVFGGMAIFVGCLGLFLS</sequence>
<keyword evidence="1" id="KW-0472">Membrane</keyword>
<evidence type="ECO:0000256" key="1">
    <source>
        <dbReference type="SAM" id="Phobius"/>
    </source>
</evidence>
<evidence type="ECO:0000313" key="2">
    <source>
        <dbReference type="EMBL" id="RKF17732.1"/>
    </source>
</evidence>